<name>A0ACB9I2G3_9ASTR</name>
<keyword evidence="2" id="KW-1185">Reference proteome</keyword>
<sequence>MEYTHQRWNDEITMFLWFCNRSSPLLVFRFRKKDLTAEVALRKLLLSVFYSQQVALKRVKCLLSWMEIVIVEEEAVDTRFLIDGWTCLTQVLTITVFLTVMLDKVHHKFAVTLSVARMILAMPPAEKKKNNDNKSFKAIQAVVSIILFTMQQTGKTDGEIDRVTLWKKERELKTGGFDPKMWILFEVTQEKIKSQRQDVLFLFQACTHL</sequence>
<proteinExistence type="predicted"/>
<dbReference type="Proteomes" id="UP001056120">
    <property type="component" value="Linkage Group LG10"/>
</dbReference>
<protein>
    <submittedName>
        <fullName evidence="1">Uncharacterized protein</fullName>
    </submittedName>
</protein>
<comment type="caution">
    <text evidence="1">The sequence shown here is derived from an EMBL/GenBank/DDBJ whole genome shotgun (WGS) entry which is preliminary data.</text>
</comment>
<gene>
    <name evidence="1" type="ORF">L1987_30082</name>
</gene>
<organism evidence="1 2">
    <name type="scientific">Smallanthus sonchifolius</name>
    <dbReference type="NCBI Taxonomy" id="185202"/>
    <lineage>
        <taxon>Eukaryota</taxon>
        <taxon>Viridiplantae</taxon>
        <taxon>Streptophyta</taxon>
        <taxon>Embryophyta</taxon>
        <taxon>Tracheophyta</taxon>
        <taxon>Spermatophyta</taxon>
        <taxon>Magnoliopsida</taxon>
        <taxon>eudicotyledons</taxon>
        <taxon>Gunneridae</taxon>
        <taxon>Pentapetalae</taxon>
        <taxon>asterids</taxon>
        <taxon>campanulids</taxon>
        <taxon>Asterales</taxon>
        <taxon>Asteraceae</taxon>
        <taxon>Asteroideae</taxon>
        <taxon>Heliantheae alliance</taxon>
        <taxon>Millerieae</taxon>
        <taxon>Smallanthus</taxon>
    </lineage>
</organism>
<evidence type="ECO:0000313" key="1">
    <source>
        <dbReference type="EMBL" id="KAI3801962.1"/>
    </source>
</evidence>
<evidence type="ECO:0000313" key="2">
    <source>
        <dbReference type="Proteomes" id="UP001056120"/>
    </source>
</evidence>
<reference evidence="2" key="1">
    <citation type="journal article" date="2022" name="Mol. Ecol. Resour.">
        <title>The genomes of chicory, endive, great burdock and yacon provide insights into Asteraceae palaeo-polyploidization history and plant inulin production.</title>
        <authorList>
            <person name="Fan W."/>
            <person name="Wang S."/>
            <person name="Wang H."/>
            <person name="Wang A."/>
            <person name="Jiang F."/>
            <person name="Liu H."/>
            <person name="Zhao H."/>
            <person name="Xu D."/>
            <person name="Zhang Y."/>
        </authorList>
    </citation>
    <scope>NUCLEOTIDE SEQUENCE [LARGE SCALE GENOMIC DNA]</scope>
    <source>
        <strain evidence="2">cv. Yunnan</strain>
    </source>
</reference>
<dbReference type="EMBL" id="CM042027">
    <property type="protein sequence ID" value="KAI3801962.1"/>
    <property type="molecule type" value="Genomic_DNA"/>
</dbReference>
<reference evidence="1 2" key="2">
    <citation type="journal article" date="2022" name="Mol. Ecol. Resour.">
        <title>The genomes of chicory, endive, great burdock and yacon provide insights into Asteraceae paleo-polyploidization history and plant inulin production.</title>
        <authorList>
            <person name="Fan W."/>
            <person name="Wang S."/>
            <person name="Wang H."/>
            <person name="Wang A."/>
            <person name="Jiang F."/>
            <person name="Liu H."/>
            <person name="Zhao H."/>
            <person name="Xu D."/>
            <person name="Zhang Y."/>
        </authorList>
    </citation>
    <scope>NUCLEOTIDE SEQUENCE [LARGE SCALE GENOMIC DNA]</scope>
    <source>
        <strain evidence="2">cv. Yunnan</strain>
        <tissue evidence="1">Leaves</tissue>
    </source>
</reference>
<accession>A0ACB9I2G3</accession>